<reference evidence="8 9" key="1">
    <citation type="journal article" date="2011" name="Proc. Natl. Acad. Sci. U.S.A.">
        <title>Evolutionary erosion of yeast sex chromosomes by mating-type switching accidents.</title>
        <authorList>
            <person name="Gordon J.L."/>
            <person name="Armisen D."/>
            <person name="Proux-Wera E."/>
            <person name="Oheigeartaigh S.S."/>
            <person name="Byrne K.P."/>
            <person name="Wolfe K.H."/>
        </authorList>
    </citation>
    <scope>NUCLEOTIDE SEQUENCE [LARGE SCALE GENOMIC DNA]</scope>
    <source>
        <strain evidence="9">ATCC 22294 / BCRC 22015 / CBS 2517 / CECT 1963 / NBRC 1671 / NRRL Y-8276</strain>
    </source>
</reference>
<evidence type="ECO:0000256" key="4">
    <source>
        <dbReference type="ARBA" id="ARBA00023125"/>
    </source>
</evidence>
<gene>
    <name evidence="8" type="primary">KAFR0F03400</name>
    <name evidence="8" type="ORF">KAFR_0F03400</name>
</gene>
<feature type="region of interest" description="Disordered" evidence="6">
    <location>
        <begin position="826"/>
        <end position="866"/>
    </location>
</feature>
<dbReference type="Pfam" id="PF04082">
    <property type="entry name" value="Fungal_trans"/>
    <property type="match status" value="1"/>
</dbReference>
<proteinExistence type="predicted"/>
<keyword evidence="2" id="KW-0479">Metal-binding</keyword>
<dbReference type="eggNOG" id="ENOG502QV4Q">
    <property type="taxonomic scope" value="Eukaryota"/>
</dbReference>
<dbReference type="OrthoDB" id="3364175at2759"/>
<dbReference type="CDD" id="cd12148">
    <property type="entry name" value="fungal_TF_MHR"/>
    <property type="match status" value="1"/>
</dbReference>
<keyword evidence="4" id="KW-0238">DNA-binding</keyword>
<sequence length="943" mass="107860">MLKCSGTQPCSTCKALYSACVYSARGLDEQNGKTRNHSLAYSSSNSTNSMSRSNSFASLQQFISTIKSPVNGVDIPLVIKGDDALYQNDEEFQAKINTLHSSLNRLKSGTRQSSNITRLINQIERHLDDLITKWQPKINQEKLSRAQEKDSRSYETLLLKNKYTDKIHLTRYAIFSGSSSTFQSQNNKNNPLVDEMFGLYSPFQLFSFQGIGYSCQEFLKKSKLETISKEAKELIYLILRLFDMVFAHISEGKISVVHPLENYFKSKKINLPSNDMGLTYSSESNGGAFETKSLVTYLLNELPENFIQASSGIPLKSLLEMLGDNFAMFKIILNMYYALRTEFDKFMVDMTSTLKSSPTYVFSSEENERLLMYLKQEEIIKTLSYTYFNCTLYTFFSSLGNFDYLEELLRFISIKAWSRDHFSMGPILEFAIDKAIQTGLSRWEFYVGLDEEVAERRRKIWWSLFCKEKRLALKLGSPSKVNDSLVNCLLPKCFRDAGFLDSREFLENVNHVSRNSVFDSMDITNLAMYGEAASLLISSRCSEDILFSERYTSIRNSSQPPLVKIKLFEEIIVKVNEVKCQLLAVKNQTSRLLDIVLSSNQSVQELLPREEFDAAVSTTLLYEYIFVRIVSSVDNLEARLASKPYTQFQSAYVQNSYNEILASWRKMSSMLLNIKDNYTCSKFFFIYCTATVLVMNKSIDLSEKMTVEDIFSLLRICDKFRGFRIFTSNEQEKQISESVFFKEFCRSVSCIVLAARLAVLRYCKANKFAAETLIKEFQDRWPELAVVPGEVMNTKSKAYKYLLKPVEQSGFHLKVRKMLEANFNDSKNLEQKNHSESVGQLSSPNEDIALKDTKSNKGNAARTISSTRSASFNPSIDCLMNSNTNENTGFESDATYQAQEKMNPLELNTDFSSFNLGTLDEFVNTDMESLYNVLWSDLYPDAF</sequence>
<dbReference type="InterPro" id="IPR007219">
    <property type="entry name" value="XnlR_reg_dom"/>
</dbReference>
<dbReference type="GeneID" id="13884404"/>
<dbReference type="InterPro" id="IPR050987">
    <property type="entry name" value="AtrR-like"/>
</dbReference>
<dbReference type="HOGENOM" id="CLU_304446_0_0_1"/>
<dbReference type="InParanoid" id="H2AX36"/>
<feature type="domain" description="Xylanolytic transcriptional activator regulatory" evidence="7">
    <location>
        <begin position="402"/>
        <end position="523"/>
    </location>
</feature>
<name>H2AX36_KAZAF</name>
<feature type="compositionally biased region" description="Low complexity" evidence="6">
    <location>
        <begin position="37"/>
        <end position="52"/>
    </location>
</feature>
<evidence type="ECO:0000256" key="3">
    <source>
        <dbReference type="ARBA" id="ARBA00022833"/>
    </source>
</evidence>
<evidence type="ECO:0000313" key="9">
    <source>
        <dbReference type="Proteomes" id="UP000005220"/>
    </source>
</evidence>
<evidence type="ECO:0000256" key="1">
    <source>
        <dbReference type="ARBA" id="ARBA00004123"/>
    </source>
</evidence>
<dbReference type="PANTHER" id="PTHR46910">
    <property type="entry name" value="TRANSCRIPTION FACTOR PDR1"/>
    <property type="match status" value="1"/>
</dbReference>
<accession>H2AX36</accession>
<keyword evidence="3" id="KW-0862">Zinc</keyword>
<dbReference type="GO" id="GO:0003700">
    <property type="term" value="F:DNA-binding transcription factor activity"/>
    <property type="evidence" value="ECO:0007669"/>
    <property type="project" value="InterPro"/>
</dbReference>
<evidence type="ECO:0000256" key="2">
    <source>
        <dbReference type="ARBA" id="ARBA00022723"/>
    </source>
</evidence>
<keyword evidence="9" id="KW-1185">Reference proteome</keyword>
<dbReference type="Proteomes" id="UP000005220">
    <property type="component" value="Chromosome 6"/>
</dbReference>
<dbReference type="KEGG" id="kaf:KAFR_0F03400"/>
<feature type="region of interest" description="Disordered" evidence="6">
    <location>
        <begin position="30"/>
        <end position="52"/>
    </location>
</feature>
<feature type="compositionally biased region" description="Polar residues" evidence="6">
    <location>
        <begin position="836"/>
        <end position="845"/>
    </location>
</feature>
<dbReference type="RefSeq" id="XP_003958071.1">
    <property type="nucleotide sequence ID" value="XM_003958022.1"/>
</dbReference>
<keyword evidence="5" id="KW-0539">Nucleus</keyword>
<comment type="subcellular location">
    <subcellularLocation>
        <location evidence="1">Nucleus</location>
    </subcellularLocation>
</comment>
<evidence type="ECO:0000256" key="6">
    <source>
        <dbReference type="SAM" id="MobiDB-lite"/>
    </source>
</evidence>
<organism evidence="8 9">
    <name type="scientific">Kazachstania africana (strain ATCC 22294 / BCRC 22015 / CBS 2517 / CECT 1963 / NBRC 1671 / NRRL Y-8276)</name>
    <name type="common">Yeast</name>
    <name type="synonym">Kluyveromyces africanus</name>
    <dbReference type="NCBI Taxonomy" id="1071382"/>
    <lineage>
        <taxon>Eukaryota</taxon>
        <taxon>Fungi</taxon>
        <taxon>Dikarya</taxon>
        <taxon>Ascomycota</taxon>
        <taxon>Saccharomycotina</taxon>
        <taxon>Saccharomycetes</taxon>
        <taxon>Saccharomycetales</taxon>
        <taxon>Saccharomycetaceae</taxon>
        <taxon>Kazachstania</taxon>
    </lineage>
</organism>
<dbReference type="STRING" id="1071382.H2AX36"/>
<dbReference type="GO" id="GO:0003677">
    <property type="term" value="F:DNA binding"/>
    <property type="evidence" value="ECO:0007669"/>
    <property type="project" value="UniProtKB-KW"/>
</dbReference>
<evidence type="ECO:0000256" key="5">
    <source>
        <dbReference type="ARBA" id="ARBA00023242"/>
    </source>
</evidence>
<evidence type="ECO:0000259" key="7">
    <source>
        <dbReference type="Pfam" id="PF04082"/>
    </source>
</evidence>
<dbReference type="PANTHER" id="PTHR46910:SF3">
    <property type="entry name" value="HALOTOLERANCE PROTEIN 9-RELATED"/>
    <property type="match status" value="1"/>
</dbReference>
<dbReference type="GO" id="GO:0008270">
    <property type="term" value="F:zinc ion binding"/>
    <property type="evidence" value="ECO:0007669"/>
    <property type="project" value="InterPro"/>
</dbReference>
<dbReference type="FunCoup" id="H2AX36">
    <property type="interactions" value="3947"/>
</dbReference>
<dbReference type="EMBL" id="HE650826">
    <property type="protein sequence ID" value="CCF58936.1"/>
    <property type="molecule type" value="Genomic_DNA"/>
</dbReference>
<dbReference type="GO" id="GO:0005634">
    <property type="term" value="C:nucleus"/>
    <property type="evidence" value="ECO:0007669"/>
    <property type="project" value="UniProtKB-SubCell"/>
</dbReference>
<dbReference type="AlphaFoldDB" id="H2AX36"/>
<evidence type="ECO:0000313" key="8">
    <source>
        <dbReference type="EMBL" id="CCF58936.1"/>
    </source>
</evidence>
<protein>
    <recommendedName>
        <fullName evidence="7">Xylanolytic transcriptional activator regulatory domain-containing protein</fullName>
    </recommendedName>
</protein>
<dbReference type="GO" id="GO:0006351">
    <property type="term" value="P:DNA-templated transcription"/>
    <property type="evidence" value="ECO:0007669"/>
    <property type="project" value="InterPro"/>
</dbReference>